<dbReference type="PROSITE" id="PS00622">
    <property type="entry name" value="HTH_LUXR_1"/>
    <property type="match status" value="1"/>
</dbReference>
<feature type="domain" description="HTH luxR-type" evidence="4">
    <location>
        <begin position="143"/>
        <end position="208"/>
    </location>
</feature>
<dbReference type="CDD" id="cd17535">
    <property type="entry name" value="REC_NarL-like"/>
    <property type="match status" value="1"/>
</dbReference>
<evidence type="ECO:0000259" key="4">
    <source>
        <dbReference type="PROSITE" id="PS50043"/>
    </source>
</evidence>
<dbReference type="CDD" id="cd06170">
    <property type="entry name" value="LuxR_C_like"/>
    <property type="match status" value="1"/>
</dbReference>
<name>A0ABN4FS47_9BURK</name>
<dbReference type="InterPro" id="IPR036388">
    <property type="entry name" value="WH-like_DNA-bd_sf"/>
</dbReference>
<dbReference type="Gene3D" id="1.10.10.10">
    <property type="entry name" value="Winged helix-like DNA-binding domain superfamily/Winged helix DNA-binding domain"/>
    <property type="match status" value="1"/>
</dbReference>
<gene>
    <name evidence="6" type="ORF">UC34_19505</name>
</gene>
<evidence type="ECO:0000256" key="1">
    <source>
        <dbReference type="ARBA" id="ARBA00022553"/>
    </source>
</evidence>
<dbReference type="SUPFAM" id="SSF46894">
    <property type="entry name" value="C-terminal effector domain of the bipartite response regulators"/>
    <property type="match status" value="1"/>
</dbReference>
<keyword evidence="7" id="KW-1185">Reference proteome</keyword>
<feature type="domain" description="Response regulatory" evidence="5">
    <location>
        <begin position="5"/>
        <end position="127"/>
    </location>
</feature>
<sequence>MTKIRVAIADYHPVVVAGLACELGRRPSLEVLGTARDAPGLVELLRRSPCDVLVTDHTIPGGPYGDGLLMLTSLRRMFPGLRILVLTAMEDVASALLTRQLVDLGVATTLCKSRDIEDLIGAIHAAYEGLRRLPAARATNVSPASRVTLLSQREAQVLRLYVSGMSVSAIAAKLHRTKQTVSAQKRNAMRKLGMECDAQLYRFALENALVEGA</sequence>
<dbReference type="Pfam" id="PF00072">
    <property type="entry name" value="Response_reg"/>
    <property type="match status" value="1"/>
</dbReference>
<dbReference type="InterPro" id="IPR011006">
    <property type="entry name" value="CheY-like_superfamily"/>
</dbReference>
<dbReference type="InterPro" id="IPR058245">
    <property type="entry name" value="NreC/VraR/RcsB-like_REC"/>
</dbReference>
<evidence type="ECO:0000256" key="3">
    <source>
        <dbReference type="PROSITE-ProRule" id="PRU00169"/>
    </source>
</evidence>
<dbReference type="Proteomes" id="UP000035085">
    <property type="component" value="Chromosome"/>
</dbReference>
<keyword evidence="1 3" id="KW-0597">Phosphoprotein</keyword>
<dbReference type="InterPro" id="IPR039420">
    <property type="entry name" value="WalR-like"/>
</dbReference>
<dbReference type="Gene3D" id="3.40.50.2300">
    <property type="match status" value="1"/>
</dbReference>
<dbReference type="PROSITE" id="PS50043">
    <property type="entry name" value="HTH_LUXR_2"/>
    <property type="match status" value="1"/>
</dbReference>
<dbReference type="Pfam" id="PF00196">
    <property type="entry name" value="GerE"/>
    <property type="match status" value="1"/>
</dbReference>
<feature type="modified residue" description="4-aspartylphosphate" evidence="3">
    <location>
        <position position="56"/>
    </location>
</feature>
<dbReference type="PANTHER" id="PTHR43214:SF17">
    <property type="entry name" value="TRANSCRIPTIONAL REGULATORY PROTEIN RCSB"/>
    <property type="match status" value="1"/>
</dbReference>
<dbReference type="PROSITE" id="PS51257">
    <property type="entry name" value="PROKAR_LIPOPROTEIN"/>
    <property type="match status" value="1"/>
</dbReference>
<dbReference type="InterPro" id="IPR001789">
    <property type="entry name" value="Sig_transdc_resp-reg_receiver"/>
</dbReference>
<dbReference type="InterPro" id="IPR000792">
    <property type="entry name" value="Tscrpt_reg_LuxR_C"/>
</dbReference>
<dbReference type="SMART" id="SM00421">
    <property type="entry name" value="HTH_LUXR"/>
    <property type="match status" value="1"/>
</dbReference>
<organism evidence="6 7">
    <name type="scientific">Pandoraea vervacti</name>
    <dbReference type="NCBI Taxonomy" id="656178"/>
    <lineage>
        <taxon>Bacteria</taxon>
        <taxon>Pseudomonadati</taxon>
        <taxon>Pseudomonadota</taxon>
        <taxon>Betaproteobacteria</taxon>
        <taxon>Burkholderiales</taxon>
        <taxon>Burkholderiaceae</taxon>
        <taxon>Pandoraea</taxon>
    </lineage>
</organism>
<evidence type="ECO:0000259" key="5">
    <source>
        <dbReference type="PROSITE" id="PS50110"/>
    </source>
</evidence>
<dbReference type="PROSITE" id="PS50110">
    <property type="entry name" value="RESPONSE_REGULATORY"/>
    <property type="match status" value="1"/>
</dbReference>
<protein>
    <recommendedName>
        <fullName evidence="8">DNA-binding response regulator</fullName>
    </recommendedName>
</protein>
<accession>A0ABN4FS47</accession>
<dbReference type="EMBL" id="CP010897">
    <property type="protein sequence ID" value="AJP58549.1"/>
    <property type="molecule type" value="Genomic_DNA"/>
</dbReference>
<dbReference type="RefSeq" id="WP_044456857.1">
    <property type="nucleotide sequence ID" value="NZ_CP010897.2"/>
</dbReference>
<dbReference type="SMART" id="SM00448">
    <property type="entry name" value="REC"/>
    <property type="match status" value="1"/>
</dbReference>
<dbReference type="SUPFAM" id="SSF52172">
    <property type="entry name" value="CheY-like"/>
    <property type="match status" value="1"/>
</dbReference>
<evidence type="ECO:0000313" key="7">
    <source>
        <dbReference type="Proteomes" id="UP000035085"/>
    </source>
</evidence>
<dbReference type="InterPro" id="IPR016032">
    <property type="entry name" value="Sig_transdc_resp-reg_C-effctor"/>
</dbReference>
<evidence type="ECO:0000313" key="6">
    <source>
        <dbReference type="EMBL" id="AJP58549.1"/>
    </source>
</evidence>
<proteinExistence type="predicted"/>
<keyword evidence="2" id="KW-0238">DNA-binding</keyword>
<evidence type="ECO:0000256" key="2">
    <source>
        <dbReference type="ARBA" id="ARBA00023125"/>
    </source>
</evidence>
<dbReference type="PANTHER" id="PTHR43214">
    <property type="entry name" value="TWO-COMPONENT RESPONSE REGULATOR"/>
    <property type="match status" value="1"/>
</dbReference>
<reference evidence="7" key="1">
    <citation type="submission" date="2015-02" db="EMBL/GenBank/DDBJ databases">
        <title>Complete Genome Sequencing of Pandoraea vervacti NS15 sp. nov.</title>
        <authorList>
            <person name="Chan K.-G."/>
        </authorList>
    </citation>
    <scope>NUCLEOTIDE SEQUENCE [LARGE SCALE GENOMIC DNA]</scope>
    <source>
        <strain evidence="7">NS15</strain>
    </source>
</reference>
<dbReference type="PRINTS" id="PR00038">
    <property type="entry name" value="HTHLUXR"/>
</dbReference>
<evidence type="ECO:0008006" key="8">
    <source>
        <dbReference type="Google" id="ProtNLM"/>
    </source>
</evidence>